<sequence>MKTSICPACGCSLVRLGIEKDKAAVYKYKDEEYQFCCQGCVDIFITDPDKYLAEIADWVVCPACLAEKPAEFTIEYQHEDIKFNFCRCPHCMTEFKKNPDFYIKRLAGEIKNSELFGDNSACC</sequence>
<gene>
    <name evidence="2" type="ORF">CWS20_23340</name>
</gene>
<accession>A0A2N0ZAN0</accession>
<dbReference type="Gene3D" id="1.10.620.20">
    <property type="entry name" value="Ribonucleotide Reductase, subunit A"/>
    <property type="match status" value="1"/>
</dbReference>
<dbReference type="Proteomes" id="UP000233343">
    <property type="component" value="Unassembled WGS sequence"/>
</dbReference>
<reference evidence="2 3" key="1">
    <citation type="journal article" date="2010" name="Int. J. Syst. Evol. Microbiol.">
        <title>Bacillus horneckiae sp. nov., isolated from a spacecraft-assembly clean room.</title>
        <authorList>
            <person name="Vaishampayan P."/>
            <person name="Probst A."/>
            <person name="Krishnamurthi S."/>
            <person name="Ghosh S."/>
            <person name="Osman S."/>
            <person name="McDowall A."/>
            <person name="Ruckmani A."/>
            <person name="Mayilraj S."/>
            <person name="Venkateswaran K."/>
        </authorList>
    </citation>
    <scope>NUCLEOTIDE SEQUENCE [LARGE SCALE GENOMIC DNA]</scope>
    <source>
        <strain evidence="3">1PO1SC</strain>
    </source>
</reference>
<dbReference type="InterPro" id="IPR007029">
    <property type="entry name" value="YHS_dom"/>
</dbReference>
<keyword evidence="3" id="KW-1185">Reference proteome</keyword>
<dbReference type="AlphaFoldDB" id="A0A2N0ZAN0"/>
<evidence type="ECO:0000313" key="3">
    <source>
        <dbReference type="Proteomes" id="UP000233343"/>
    </source>
</evidence>
<comment type="caution">
    <text evidence="2">The sequence shown here is derived from an EMBL/GenBank/DDBJ whole genome shotgun (WGS) entry which is preliminary data.</text>
</comment>
<dbReference type="RefSeq" id="WP_101226410.1">
    <property type="nucleotide sequence ID" value="NZ_JARSFA010000019.1"/>
</dbReference>
<dbReference type="Pfam" id="PF04945">
    <property type="entry name" value="YHS"/>
    <property type="match status" value="1"/>
</dbReference>
<name>A0A2N0ZAN0_9BACI</name>
<proteinExistence type="predicted"/>
<dbReference type="GO" id="GO:0016491">
    <property type="term" value="F:oxidoreductase activity"/>
    <property type="evidence" value="ECO:0007669"/>
    <property type="project" value="InterPro"/>
</dbReference>
<dbReference type="SUPFAM" id="SSF47240">
    <property type="entry name" value="Ferritin-like"/>
    <property type="match status" value="1"/>
</dbReference>
<feature type="domain" description="YHS" evidence="1">
    <location>
        <begin position="22"/>
        <end position="52"/>
    </location>
</feature>
<protein>
    <recommendedName>
        <fullName evidence="1">YHS domain-containing protein</fullName>
    </recommendedName>
</protein>
<evidence type="ECO:0000313" key="2">
    <source>
        <dbReference type="EMBL" id="PKG26562.1"/>
    </source>
</evidence>
<evidence type="ECO:0000259" key="1">
    <source>
        <dbReference type="Pfam" id="PF04945"/>
    </source>
</evidence>
<dbReference type="InterPro" id="IPR009078">
    <property type="entry name" value="Ferritin-like_SF"/>
</dbReference>
<organism evidence="2 3">
    <name type="scientific">Cytobacillus horneckiae</name>
    <dbReference type="NCBI Taxonomy" id="549687"/>
    <lineage>
        <taxon>Bacteria</taxon>
        <taxon>Bacillati</taxon>
        <taxon>Bacillota</taxon>
        <taxon>Bacilli</taxon>
        <taxon>Bacillales</taxon>
        <taxon>Bacillaceae</taxon>
        <taxon>Cytobacillus</taxon>
    </lineage>
</organism>
<dbReference type="EMBL" id="PISD01000064">
    <property type="protein sequence ID" value="PKG26562.1"/>
    <property type="molecule type" value="Genomic_DNA"/>
</dbReference>
<dbReference type="InterPro" id="IPR012348">
    <property type="entry name" value="RNR-like"/>
</dbReference>